<proteinExistence type="predicted"/>
<evidence type="ECO:0000313" key="2">
    <source>
        <dbReference type="EMBL" id="CAL1602503.1"/>
    </source>
</evidence>
<feature type="compositionally biased region" description="Polar residues" evidence="1">
    <location>
        <begin position="231"/>
        <end position="257"/>
    </location>
</feature>
<protein>
    <submittedName>
        <fullName evidence="2">Uncharacterized protein</fullName>
    </submittedName>
</protein>
<dbReference type="EMBL" id="OZ035825">
    <property type="protein sequence ID" value="CAL1602503.1"/>
    <property type="molecule type" value="Genomic_DNA"/>
</dbReference>
<reference evidence="2 3" key="1">
    <citation type="submission" date="2024-04" db="EMBL/GenBank/DDBJ databases">
        <authorList>
            <person name="Waldvogel A.-M."/>
            <person name="Schoenle A."/>
        </authorList>
    </citation>
    <scope>NUCLEOTIDE SEQUENCE [LARGE SCALE GENOMIC DNA]</scope>
</reference>
<feature type="region of interest" description="Disordered" evidence="1">
    <location>
        <begin position="100"/>
        <end position="131"/>
    </location>
</feature>
<name>A0AAV2LJG0_KNICA</name>
<evidence type="ECO:0000256" key="1">
    <source>
        <dbReference type="SAM" id="MobiDB-lite"/>
    </source>
</evidence>
<gene>
    <name evidence="2" type="ORF">KC01_LOCUS30264</name>
</gene>
<feature type="region of interest" description="Disordered" evidence="1">
    <location>
        <begin position="187"/>
        <end position="290"/>
    </location>
</feature>
<sequence>MKKLFKKYAAKKLISRGEDALAPTKKQWENISQYHQGKVLHHRTHPVLTRRGYVTDEAKIRKHEELKNFALELYDIAKKIAEKCEERKMTRILVLKEGTQEDQPYKQRKKSVTLKTQEAHSADPGRLRSGTVYKDLHDDTEEECDVEATQRRRIKGKMLMRETQTPLPRINDELLYPASEPEDMEAYHKEKHSYKQLSRDRLREDTGGTPEEGVEGEDFKDKEAIWYENPPRNQFNGRRRNQPQFSGPYNGEQQMWTPNDMPQPPPPPEQNMSMRGNSYTQYQDGPGGSY</sequence>
<feature type="compositionally biased region" description="Polar residues" evidence="1">
    <location>
        <begin position="270"/>
        <end position="283"/>
    </location>
</feature>
<dbReference type="AlphaFoldDB" id="A0AAV2LJG0"/>
<evidence type="ECO:0000313" key="3">
    <source>
        <dbReference type="Proteomes" id="UP001497482"/>
    </source>
</evidence>
<feature type="compositionally biased region" description="Basic and acidic residues" evidence="1">
    <location>
        <begin position="197"/>
        <end position="206"/>
    </location>
</feature>
<accession>A0AAV2LJG0</accession>
<organism evidence="2 3">
    <name type="scientific">Knipowitschia caucasica</name>
    <name type="common">Caucasian dwarf goby</name>
    <name type="synonym">Pomatoschistus caucasicus</name>
    <dbReference type="NCBI Taxonomy" id="637954"/>
    <lineage>
        <taxon>Eukaryota</taxon>
        <taxon>Metazoa</taxon>
        <taxon>Chordata</taxon>
        <taxon>Craniata</taxon>
        <taxon>Vertebrata</taxon>
        <taxon>Euteleostomi</taxon>
        <taxon>Actinopterygii</taxon>
        <taxon>Neopterygii</taxon>
        <taxon>Teleostei</taxon>
        <taxon>Neoteleostei</taxon>
        <taxon>Acanthomorphata</taxon>
        <taxon>Gobiaria</taxon>
        <taxon>Gobiiformes</taxon>
        <taxon>Gobioidei</taxon>
        <taxon>Gobiidae</taxon>
        <taxon>Gobiinae</taxon>
        <taxon>Knipowitschia</taxon>
    </lineage>
</organism>
<keyword evidence="3" id="KW-1185">Reference proteome</keyword>
<feature type="compositionally biased region" description="Basic and acidic residues" evidence="1">
    <location>
        <begin position="117"/>
        <end position="126"/>
    </location>
</feature>
<dbReference type="Proteomes" id="UP001497482">
    <property type="component" value="Chromosome 3"/>
</dbReference>